<feature type="binding site" evidence="6">
    <location>
        <position position="221"/>
    </location>
    <ligand>
        <name>Mg(2+)</name>
        <dbReference type="ChEBI" id="CHEBI:18420"/>
        <label>1</label>
    </ligand>
</feature>
<feature type="binding site" evidence="6">
    <location>
        <position position="79"/>
    </location>
    <ligand>
        <name>Mg(2+)</name>
        <dbReference type="ChEBI" id="CHEBI:18420"/>
        <label>1</label>
    </ligand>
</feature>
<dbReference type="AlphaFoldDB" id="A0A8H7UC27"/>
<evidence type="ECO:0000256" key="8">
    <source>
        <dbReference type="RuleBase" id="RU362131"/>
    </source>
</evidence>
<feature type="binding site" evidence="6">
    <location>
        <position position="325"/>
    </location>
    <ligand>
        <name>Mg(2+)</name>
        <dbReference type="ChEBI" id="CHEBI:18420"/>
        <label>1</label>
    </ligand>
</feature>
<name>A0A8H7UC27_9FUNG</name>
<evidence type="ECO:0000256" key="5">
    <source>
        <dbReference type="PIRSR" id="PIRSR604808-1"/>
    </source>
</evidence>
<feature type="site" description="Transition state stabilizer" evidence="7">
    <location>
        <position position="221"/>
    </location>
</feature>
<dbReference type="GO" id="GO:0008081">
    <property type="term" value="F:phosphoric diester hydrolase activity"/>
    <property type="evidence" value="ECO:0007669"/>
    <property type="project" value="TreeGrafter"/>
</dbReference>
<evidence type="ECO:0000259" key="10">
    <source>
        <dbReference type="Pfam" id="PF03372"/>
    </source>
</evidence>
<comment type="caution">
    <text evidence="11">The sequence shown here is derived from an EMBL/GenBank/DDBJ whole genome shotgun (WGS) entry which is preliminary data.</text>
</comment>
<keyword evidence="12" id="KW-1185">Reference proteome</keyword>
<dbReference type="PANTHER" id="PTHR22748:SF6">
    <property type="entry name" value="DNA-(APURINIC OR APYRIMIDINIC SITE) ENDONUCLEASE"/>
    <property type="match status" value="1"/>
</dbReference>
<feature type="binding site" evidence="6">
    <location>
        <position position="324"/>
    </location>
    <ligand>
        <name>Mg(2+)</name>
        <dbReference type="ChEBI" id="CHEBI:18420"/>
        <label>1</label>
    </ligand>
</feature>
<evidence type="ECO:0000256" key="6">
    <source>
        <dbReference type="PIRSR" id="PIRSR604808-2"/>
    </source>
</evidence>
<comment type="cofactor">
    <cofactor evidence="6 8">
        <name>Mg(2+)</name>
        <dbReference type="ChEBI" id="CHEBI:18420"/>
    </cofactor>
    <cofactor evidence="6 8">
        <name>Mn(2+)</name>
        <dbReference type="ChEBI" id="CHEBI:29035"/>
    </cofactor>
    <text evidence="6 8">Probably binds two magnesium or manganese ions per subunit.</text>
</comment>
<evidence type="ECO:0000256" key="4">
    <source>
        <dbReference type="ARBA" id="ARBA00022842"/>
    </source>
</evidence>
<keyword evidence="8" id="KW-0227">DNA damage</keyword>
<dbReference type="EMBL" id="JAEPRA010000014">
    <property type="protein sequence ID" value="KAG2176062.1"/>
    <property type="molecule type" value="Genomic_DNA"/>
</dbReference>
<keyword evidence="8" id="KW-0234">DNA repair</keyword>
<protein>
    <recommendedName>
        <fullName evidence="10">Endonuclease/exonuclease/phosphatase domain-containing protein</fullName>
    </recommendedName>
</protein>
<dbReference type="PANTHER" id="PTHR22748">
    <property type="entry name" value="AP ENDONUCLEASE"/>
    <property type="match status" value="1"/>
</dbReference>
<dbReference type="CDD" id="cd09087">
    <property type="entry name" value="Ape1-like_AP-endo"/>
    <property type="match status" value="1"/>
</dbReference>
<dbReference type="InterPro" id="IPR004808">
    <property type="entry name" value="AP_endonuc_1"/>
</dbReference>
<keyword evidence="2 6" id="KW-0479">Metal-binding</keyword>
<feature type="site" description="Important for catalytic activity" evidence="7">
    <location>
        <position position="298"/>
    </location>
</feature>
<feature type="domain" description="Endonuclease/exonuclease/phosphatase" evidence="10">
    <location>
        <begin position="76"/>
        <end position="325"/>
    </location>
</feature>
<dbReference type="NCBIfam" id="TIGR00633">
    <property type="entry name" value="xth"/>
    <property type="match status" value="1"/>
</dbReference>
<feature type="region of interest" description="Disordered" evidence="9">
    <location>
        <begin position="17"/>
        <end position="51"/>
    </location>
</feature>
<evidence type="ECO:0000256" key="7">
    <source>
        <dbReference type="PIRSR" id="PIRSR604808-3"/>
    </source>
</evidence>
<evidence type="ECO:0000256" key="1">
    <source>
        <dbReference type="ARBA" id="ARBA00007092"/>
    </source>
</evidence>
<evidence type="ECO:0000313" key="11">
    <source>
        <dbReference type="EMBL" id="KAG2176062.1"/>
    </source>
</evidence>
<dbReference type="PROSITE" id="PS51435">
    <property type="entry name" value="AP_NUCLEASE_F1_4"/>
    <property type="match status" value="1"/>
</dbReference>
<dbReference type="GO" id="GO:0006284">
    <property type="term" value="P:base-excision repair"/>
    <property type="evidence" value="ECO:0007669"/>
    <property type="project" value="TreeGrafter"/>
</dbReference>
<keyword evidence="3" id="KW-0378">Hydrolase</keyword>
<gene>
    <name evidence="11" type="ORF">INT44_000541</name>
</gene>
<feature type="active site" description="Proton donor/acceptor" evidence="5">
    <location>
        <position position="219"/>
    </location>
</feature>
<dbReference type="GO" id="GO:0003906">
    <property type="term" value="F:DNA-(apurinic or apyrimidinic site) endonuclease activity"/>
    <property type="evidence" value="ECO:0007669"/>
    <property type="project" value="TreeGrafter"/>
</dbReference>
<dbReference type="GO" id="GO:0003677">
    <property type="term" value="F:DNA binding"/>
    <property type="evidence" value="ECO:0007669"/>
    <property type="project" value="InterPro"/>
</dbReference>
<dbReference type="InterPro" id="IPR005135">
    <property type="entry name" value="Endo/exonuclease/phosphatase"/>
</dbReference>
<evidence type="ECO:0000256" key="3">
    <source>
        <dbReference type="ARBA" id="ARBA00022801"/>
    </source>
</evidence>
<dbReference type="GO" id="GO:0005634">
    <property type="term" value="C:nucleus"/>
    <property type="evidence" value="ECO:0007669"/>
    <property type="project" value="TreeGrafter"/>
</dbReference>
<dbReference type="PROSITE" id="PS00726">
    <property type="entry name" value="AP_NUCLEASE_F1_1"/>
    <property type="match status" value="1"/>
</dbReference>
<dbReference type="Proteomes" id="UP000612746">
    <property type="component" value="Unassembled WGS sequence"/>
</dbReference>
<dbReference type="OrthoDB" id="498125at2759"/>
<feature type="site" description="Interaction with DNA substrate" evidence="7">
    <location>
        <position position="325"/>
    </location>
</feature>
<evidence type="ECO:0000256" key="2">
    <source>
        <dbReference type="ARBA" id="ARBA00022723"/>
    </source>
</evidence>
<feature type="binding site" evidence="6">
    <location>
        <position position="219"/>
    </location>
    <ligand>
        <name>Mg(2+)</name>
        <dbReference type="ChEBI" id="CHEBI:18420"/>
        <label>1</label>
    </ligand>
</feature>
<dbReference type="InterPro" id="IPR036691">
    <property type="entry name" value="Endo/exonu/phosph_ase_sf"/>
</dbReference>
<dbReference type="SUPFAM" id="SSF56219">
    <property type="entry name" value="DNase I-like"/>
    <property type="match status" value="1"/>
</dbReference>
<evidence type="ECO:0000313" key="12">
    <source>
        <dbReference type="Proteomes" id="UP000612746"/>
    </source>
</evidence>
<organism evidence="11 12">
    <name type="scientific">Umbelopsis vinacea</name>
    <dbReference type="NCBI Taxonomy" id="44442"/>
    <lineage>
        <taxon>Eukaryota</taxon>
        <taxon>Fungi</taxon>
        <taxon>Fungi incertae sedis</taxon>
        <taxon>Mucoromycota</taxon>
        <taxon>Mucoromycotina</taxon>
        <taxon>Umbelopsidomycetes</taxon>
        <taxon>Umbelopsidales</taxon>
        <taxon>Umbelopsidaceae</taxon>
        <taxon>Umbelopsis</taxon>
    </lineage>
</organism>
<feature type="active site" evidence="5">
    <location>
        <position position="179"/>
    </location>
</feature>
<dbReference type="GO" id="GO:0008311">
    <property type="term" value="F:double-stranded DNA 3'-5' DNA exonuclease activity"/>
    <property type="evidence" value="ECO:0007669"/>
    <property type="project" value="TreeGrafter"/>
</dbReference>
<keyword evidence="4 6" id="KW-0460">Magnesium</keyword>
<feature type="active site" description="Proton acceptor" evidence="5">
    <location>
        <position position="325"/>
    </location>
</feature>
<accession>A0A8H7UC27</accession>
<dbReference type="Pfam" id="PF03372">
    <property type="entry name" value="Exo_endo_phos"/>
    <property type="match status" value="1"/>
</dbReference>
<evidence type="ECO:0000256" key="9">
    <source>
        <dbReference type="SAM" id="MobiDB-lite"/>
    </source>
</evidence>
<proteinExistence type="inferred from homology"/>
<keyword evidence="6" id="KW-0464">Manganese</keyword>
<reference evidence="11" key="1">
    <citation type="submission" date="2020-12" db="EMBL/GenBank/DDBJ databases">
        <title>Metabolic potential, ecology and presence of endohyphal bacteria is reflected in genomic diversity of Mucoromycotina.</title>
        <authorList>
            <person name="Muszewska A."/>
            <person name="Okrasinska A."/>
            <person name="Steczkiewicz K."/>
            <person name="Drgas O."/>
            <person name="Orlowska M."/>
            <person name="Perlinska-Lenart U."/>
            <person name="Aleksandrzak-Piekarczyk T."/>
            <person name="Szatraj K."/>
            <person name="Zielenkiewicz U."/>
            <person name="Pilsyk S."/>
            <person name="Malc E."/>
            <person name="Mieczkowski P."/>
            <person name="Kruszewska J.S."/>
            <person name="Biernat P."/>
            <person name="Pawlowska J."/>
        </authorList>
    </citation>
    <scope>NUCLEOTIDE SEQUENCE</scope>
    <source>
        <strain evidence="11">WA0000051536</strain>
    </source>
</reference>
<dbReference type="Gene3D" id="3.60.10.10">
    <property type="entry name" value="Endonuclease/exonuclease/phosphatase"/>
    <property type="match status" value="1"/>
</dbReference>
<sequence>MLRLSRLHHRPFTTMVRQASKRKQVSEVTSGSDTETPKKQKKSTAFVPFDPSVPTNTTMPDTYDFLAAPPGGVKLASYNVNSLKAAMRKGYTNYVKAENADVLCLQETKVNEPVPDAVDDKVYKYRYWSYEDKKGYAGTAVFSKVKPSQVVYGIPGHEASSRGRVITTHFKDFVLVACYIPNAGEGLKNLDSRIVFNTHMEKYLRGLQQDNKRVIWTGDLNVAHTEDDIARPKTNLRSAGFTIEERTDFTKLLTDSEDPKLPAMIDTWRRLHPTTKGHYTYYGYRFNCRSKLLGWRLDYFVITPDLEDRVIESEIRQTAYGASDHVPIVLVLRDTEL</sequence>
<feature type="binding site" evidence="6">
    <location>
        <position position="107"/>
    </location>
    <ligand>
        <name>Mg(2+)</name>
        <dbReference type="ChEBI" id="CHEBI:18420"/>
        <label>1</label>
    </ligand>
</feature>
<dbReference type="NCBIfam" id="TIGR00195">
    <property type="entry name" value="exoDNase_III"/>
    <property type="match status" value="1"/>
</dbReference>
<comment type="similarity">
    <text evidence="1 8">Belongs to the DNA repair enzymes AP/ExoA family.</text>
</comment>
<dbReference type="InterPro" id="IPR020847">
    <property type="entry name" value="AP_endonuclease_F1_BS"/>
</dbReference>
<dbReference type="GO" id="GO:0046872">
    <property type="term" value="F:metal ion binding"/>
    <property type="evidence" value="ECO:0007669"/>
    <property type="project" value="UniProtKB-KW"/>
</dbReference>